<evidence type="ECO:0000313" key="1">
    <source>
        <dbReference type="EMBL" id="MBA4635842.1"/>
    </source>
</evidence>
<proteinExistence type="predicted"/>
<name>A0A7C9D828_OPUST</name>
<reference evidence="1" key="2">
    <citation type="submission" date="2020-07" db="EMBL/GenBank/DDBJ databases">
        <authorList>
            <person name="Vera ALvarez R."/>
            <person name="Arias-Moreno D.M."/>
            <person name="Jimenez-Jacinto V."/>
            <person name="Jimenez-Bremont J.F."/>
            <person name="Swaminathan K."/>
            <person name="Moose S.P."/>
            <person name="Guerrero-Gonzalez M.L."/>
            <person name="Marino-Ramirez L."/>
            <person name="Landsman D."/>
            <person name="Rodriguez-Kessler M."/>
            <person name="Delgado-Sanchez P."/>
        </authorList>
    </citation>
    <scope>NUCLEOTIDE SEQUENCE</scope>
    <source>
        <tissue evidence="1">Cladode</tissue>
    </source>
</reference>
<dbReference type="AlphaFoldDB" id="A0A7C9D828"/>
<sequence>MVSIILQFSKNSMKIGLQNMNMSSTVRNTILDTSYMMIFIHDGRPSSKVSPFLKVLSLDCSPNVKKLLGRTWREHLKSYNLNSPSFVALLETWIEMNWNDNEGMYYTPQHVRMILHLSMIMSKIASRSLMFGEIIIHAMWHTFVE</sequence>
<protein>
    <submittedName>
        <fullName evidence="1">Uncharacterized protein</fullName>
    </submittedName>
</protein>
<accession>A0A7C9D828</accession>
<organism evidence="1">
    <name type="scientific">Opuntia streptacantha</name>
    <name type="common">Prickly pear cactus</name>
    <name type="synonym">Opuntia cardona</name>
    <dbReference type="NCBI Taxonomy" id="393608"/>
    <lineage>
        <taxon>Eukaryota</taxon>
        <taxon>Viridiplantae</taxon>
        <taxon>Streptophyta</taxon>
        <taxon>Embryophyta</taxon>
        <taxon>Tracheophyta</taxon>
        <taxon>Spermatophyta</taxon>
        <taxon>Magnoliopsida</taxon>
        <taxon>eudicotyledons</taxon>
        <taxon>Gunneridae</taxon>
        <taxon>Pentapetalae</taxon>
        <taxon>Caryophyllales</taxon>
        <taxon>Cactineae</taxon>
        <taxon>Cactaceae</taxon>
        <taxon>Opuntioideae</taxon>
        <taxon>Opuntia</taxon>
    </lineage>
</organism>
<reference evidence="1" key="1">
    <citation type="journal article" date="2013" name="J. Plant Res.">
        <title>Effect of fungi and light on seed germination of three Opuntia species from semiarid lands of central Mexico.</title>
        <authorList>
            <person name="Delgado-Sanchez P."/>
            <person name="Jimenez-Bremont J.F."/>
            <person name="Guerrero-Gonzalez Mde L."/>
            <person name="Flores J."/>
        </authorList>
    </citation>
    <scope>NUCLEOTIDE SEQUENCE</scope>
    <source>
        <tissue evidence="1">Cladode</tissue>
    </source>
</reference>
<dbReference type="EMBL" id="GISG01097120">
    <property type="protein sequence ID" value="MBA4635842.1"/>
    <property type="molecule type" value="Transcribed_RNA"/>
</dbReference>